<keyword evidence="2" id="KW-1185">Reference proteome</keyword>
<dbReference type="EMBL" id="KN822157">
    <property type="protein sequence ID" value="KIM54315.1"/>
    <property type="molecule type" value="Genomic_DNA"/>
</dbReference>
<sequence length="523" mass="58827">MDSELAKARAELNLLEQQEQYHLEQLYSIRNTIQAQRTQIKEIVSQRPVPISRLPNEVLLRIFDLVIQAGRSGCDVHDVHDDRNVLMTVSHLWRVLIQSSPKLWTYIRLIGITRCSTSFVQIHIDRSGQCPLDIVIAGWFNPSWQPPALSNLLDIVLPHAYRWRSLVFSGMPEECALLTLSKLDRAAFPSLTYVNVSHIPGTDTPCDYQFLKPENVPRLNNLHLHGATVWNVPTPPSSLTSLTLSWNFAGGGTPPVLLSALHGLKFLSLEGSTQNWEIRPNSIHLPLLERLICKVSYPGELLRALSVPSLTRFDFSDSLEPTTDVFSTLSFGSFSTVRYLSIDFARNREVNPCVRVVDLCTAFPSVRHVALDVHDLREFFCIQTGSYPADHWDQLEILSIRGNCISPQLSEIQKYVRPWILQRSHWVKLALRVEFASSTLSAIDEDLLTAFCSSLNQYCSPEVFVKDVSLQHSVVISGMENGSLNLSLIVHGISSGIVRELGQAFVGGRVKQGIVERCRHCFA</sequence>
<name>A0A0C3D0G2_9AGAM</name>
<dbReference type="OrthoDB" id="2646878at2759"/>
<organism evidence="1 2">
    <name type="scientific">Scleroderma citrinum Foug A</name>
    <dbReference type="NCBI Taxonomy" id="1036808"/>
    <lineage>
        <taxon>Eukaryota</taxon>
        <taxon>Fungi</taxon>
        <taxon>Dikarya</taxon>
        <taxon>Basidiomycota</taxon>
        <taxon>Agaricomycotina</taxon>
        <taxon>Agaricomycetes</taxon>
        <taxon>Agaricomycetidae</taxon>
        <taxon>Boletales</taxon>
        <taxon>Sclerodermatineae</taxon>
        <taxon>Sclerodermataceae</taxon>
        <taxon>Scleroderma</taxon>
    </lineage>
</organism>
<dbReference type="InterPro" id="IPR032675">
    <property type="entry name" value="LRR_dom_sf"/>
</dbReference>
<dbReference type="AlphaFoldDB" id="A0A0C3D0G2"/>
<evidence type="ECO:0000313" key="2">
    <source>
        <dbReference type="Proteomes" id="UP000053989"/>
    </source>
</evidence>
<reference evidence="1 2" key="1">
    <citation type="submission" date="2014-04" db="EMBL/GenBank/DDBJ databases">
        <authorList>
            <consortium name="DOE Joint Genome Institute"/>
            <person name="Kuo A."/>
            <person name="Kohler A."/>
            <person name="Nagy L.G."/>
            <person name="Floudas D."/>
            <person name="Copeland A."/>
            <person name="Barry K.W."/>
            <person name="Cichocki N."/>
            <person name="Veneault-Fourrey C."/>
            <person name="LaButti K."/>
            <person name="Lindquist E.A."/>
            <person name="Lipzen A."/>
            <person name="Lundell T."/>
            <person name="Morin E."/>
            <person name="Murat C."/>
            <person name="Sun H."/>
            <person name="Tunlid A."/>
            <person name="Henrissat B."/>
            <person name="Grigoriev I.V."/>
            <person name="Hibbett D.S."/>
            <person name="Martin F."/>
            <person name="Nordberg H.P."/>
            <person name="Cantor M.N."/>
            <person name="Hua S.X."/>
        </authorList>
    </citation>
    <scope>NUCLEOTIDE SEQUENCE [LARGE SCALE GENOMIC DNA]</scope>
    <source>
        <strain evidence="1 2">Foug A</strain>
    </source>
</reference>
<proteinExistence type="predicted"/>
<dbReference type="InParanoid" id="A0A0C3D0G2"/>
<dbReference type="SUPFAM" id="SSF52058">
    <property type="entry name" value="L domain-like"/>
    <property type="match status" value="1"/>
</dbReference>
<dbReference type="Gene3D" id="3.80.10.10">
    <property type="entry name" value="Ribonuclease Inhibitor"/>
    <property type="match status" value="1"/>
</dbReference>
<evidence type="ECO:0000313" key="1">
    <source>
        <dbReference type="EMBL" id="KIM54315.1"/>
    </source>
</evidence>
<dbReference type="InterPro" id="IPR036047">
    <property type="entry name" value="F-box-like_dom_sf"/>
</dbReference>
<gene>
    <name evidence="1" type="ORF">SCLCIDRAFT_385951</name>
</gene>
<dbReference type="Gene3D" id="1.20.1280.50">
    <property type="match status" value="1"/>
</dbReference>
<dbReference type="Proteomes" id="UP000053989">
    <property type="component" value="Unassembled WGS sequence"/>
</dbReference>
<accession>A0A0C3D0G2</accession>
<reference evidence="2" key="2">
    <citation type="submission" date="2015-01" db="EMBL/GenBank/DDBJ databases">
        <title>Evolutionary Origins and Diversification of the Mycorrhizal Mutualists.</title>
        <authorList>
            <consortium name="DOE Joint Genome Institute"/>
            <consortium name="Mycorrhizal Genomics Consortium"/>
            <person name="Kohler A."/>
            <person name="Kuo A."/>
            <person name="Nagy L.G."/>
            <person name="Floudas D."/>
            <person name="Copeland A."/>
            <person name="Barry K.W."/>
            <person name="Cichocki N."/>
            <person name="Veneault-Fourrey C."/>
            <person name="LaButti K."/>
            <person name="Lindquist E.A."/>
            <person name="Lipzen A."/>
            <person name="Lundell T."/>
            <person name="Morin E."/>
            <person name="Murat C."/>
            <person name="Riley R."/>
            <person name="Ohm R."/>
            <person name="Sun H."/>
            <person name="Tunlid A."/>
            <person name="Henrissat B."/>
            <person name="Grigoriev I.V."/>
            <person name="Hibbett D.S."/>
            <person name="Martin F."/>
        </authorList>
    </citation>
    <scope>NUCLEOTIDE SEQUENCE [LARGE SCALE GENOMIC DNA]</scope>
    <source>
        <strain evidence="2">Foug A</strain>
    </source>
</reference>
<protein>
    <submittedName>
        <fullName evidence="1">Uncharacterized protein</fullName>
    </submittedName>
</protein>
<dbReference type="HOGENOM" id="CLU_023752_2_0_1"/>
<dbReference type="SUPFAM" id="SSF81383">
    <property type="entry name" value="F-box domain"/>
    <property type="match status" value="1"/>
</dbReference>